<dbReference type="Pfam" id="PF00076">
    <property type="entry name" value="RRM_1"/>
    <property type="match status" value="4"/>
</dbReference>
<keyword evidence="12 14" id="KW-0694">RNA-binding</keyword>
<dbReference type="SMART" id="SM00220">
    <property type="entry name" value="S_TKc"/>
    <property type="match status" value="1"/>
</dbReference>
<dbReference type="GO" id="GO:0005524">
    <property type="term" value="F:ATP binding"/>
    <property type="evidence" value="ECO:0007669"/>
    <property type="project" value="UniProtKB-UniRule"/>
</dbReference>
<feature type="region of interest" description="Disordered" evidence="16">
    <location>
        <begin position="980"/>
        <end position="1065"/>
    </location>
</feature>
<dbReference type="FunFam" id="3.30.70.330:FF:000091">
    <property type="entry name" value="Polyadenylate-binding protein"/>
    <property type="match status" value="1"/>
</dbReference>
<dbReference type="InterPro" id="IPR000504">
    <property type="entry name" value="RRM_dom"/>
</dbReference>
<dbReference type="Pfam" id="PF00069">
    <property type="entry name" value="Pkinase"/>
    <property type="match status" value="1"/>
</dbReference>
<dbReference type="GO" id="GO:0005634">
    <property type="term" value="C:nucleus"/>
    <property type="evidence" value="ECO:0007669"/>
    <property type="project" value="UniProtKB-SubCell"/>
</dbReference>
<dbReference type="FunFam" id="3.30.70.330:FF:000003">
    <property type="entry name" value="Polyadenylate-binding protein"/>
    <property type="match status" value="1"/>
</dbReference>
<evidence type="ECO:0000259" key="18">
    <source>
        <dbReference type="PROSITE" id="PS50102"/>
    </source>
</evidence>
<dbReference type="SUPFAM" id="SSF63570">
    <property type="entry name" value="PABC (PABP) domain"/>
    <property type="match status" value="1"/>
</dbReference>
<dbReference type="GO" id="GO:0004674">
    <property type="term" value="F:protein serine/threonine kinase activity"/>
    <property type="evidence" value="ECO:0007669"/>
    <property type="project" value="UniProtKB-KW"/>
</dbReference>
<feature type="region of interest" description="Disordered" evidence="16">
    <location>
        <begin position="1084"/>
        <end position="1112"/>
    </location>
</feature>
<dbReference type="Gene3D" id="1.10.510.10">
    <property type="entry name" value="Transferase(Phosphotransferase) domain 1"/>
    <property type="match status" value="1"/>
</dbReference>
<dbReference type="InterPro" id="IPR000719">
    <property type="entry name" value="Prot_kinase_dom"/>
</dbReference>
<feature type="domain" description="Protein kinase" evidence="17">
    <location>
        <begin position="1127"/>
        <end position="1395"/>
    </location>
</feature>
<dbReference type="GO" id="GO:0033316">
    <property type="term" value="P:meiotic spindle assembly checkpoint signaling"/>
    <property type="evidence" value="ECO:0007669"/>
    <property type="project" value="TreeGrafter"/>
</dbReference>
<evidence type="ECO:0000256" key="14">
    <source>
        <dbReference type="PROSITE-ProRule" id="PRU00176"/>
    </source>
</evidence>
<protein>
    <submittedName>
        <fullName evidence="20">Polyadenylate-binding protein 4</fullName>
    </submittedName>
</protein>
<sequence length="1400" mass="156764">MTKHIKINFEKKFEATKMNNSTTTTAAATTTNTNSSGNHYPIASLYVGDLAPDVTEAVLFEKFSSVGPVLSIRVCRDIITRRSLGYAYVNYQNSSDAETAIDTLNFERLNGRPIRIMWSQRDPSLRRSGVGNIFIKNLEKSVDNKVLFDTFSYFGNILSCKISYDDKSQSKGYGFVHFDSEDTAQAAISGLNGKVINNKKIYVGKFISRKERENKLGTPRRFTNIYVKNLNDEYDTDEKLKKLFDPFGSITSAVVTKDDDGKSKGFGFVCFATPDQAEQAVNALNGKDMGNGKQMYVGRAQKKAEREAELKRKLELLKIERINRSQGVNLYVKNLEDSINDERLQKEFSAYGTITSAKVMTDEKGRSKGFGFVCFSTPEEATKAVTEMNNRIIESKPLYVALAQRKEDREAQKLNTMRFGPTNVRLHQPMPPQAGHPHHPLAPAQMPFANPASLAGFAGLQGQPVQGPQSQPYLLPIAPSTHMQRGYYPSNGPAAMPPGGQGPPGGIRMARWNTNAAIPRGQMSYNQQGFQRSMPPRGHQNAPRPGVMQGPAPNHPRPFVGPVTANGSVNVRGQGRGPQAGGIRGPNKSMVATSGGQPLPSHGVQQAHLNAIPILAEQPGEEQTQLLGERLYPLVHQLQPELASKITGMLLEMDIQEIVHMLENQEILRSKVDEALAVLQAHHAKERNGRSNYVGFKVKLRRLPMKQKDHNVDDSHIIIKQESSTMTKEQNMKPILSEIKDSSIISDAVIVKTESTTSQHSSKYETDPILIHYSKPSSTAADISDKFEKNSMSDIQHINRVLFDHDSFHHESSAINTISINQNDEMDSNLIFNRFYDGDMSNMSNNYSKSDYYYEYQRLETLRRQELLKQNADLVSLITKVNFNNLSYIEEDDENNNQTNDPSNSEQSIDVNSNNKMIRTFSADESVAEIELDNFEPKFIKDIDFAVLTHPDSRQFRWNSDENKDLSTAGKMVPIKKKTVISKSTSQKKKSSAKKIPLRAPEMSKKDHSRLVPLNLDSKFDSVQKTTDAIPKQSKSLPESLNDIDSKKSTTTTNNNKVKDSISSSSLQKSVSDFTKIHKMVENLGSKHLKSTQKNGDTTGKKSSGTSKNINSSAKKMKEISVNNKIYLVLNQIGTGGSSKVYQVYAQDDMKTFALKVVGLNDADKTVVEGFYSEIKLLKSLRHCQRVVQMYDYEFRGKSKELLIVMEKGDADLSQVLKSHSQLSSSKLSPHVIRLYWQEMLGAVKEIHDAQIVHSDLKPVNFILVSGALKLIDFGIANRIRSNQTNVYKDSIIGTVDYMAPESFLKRSENQNKVKYNQKVDIWSLGIILYNLVYGHTPFSQYGSDMLKKGMAIVNSDIEYGPIDDDLLLNVIKKCLQKDPKKRPTADELLKHPYLTSHHY</sequence>
<dbReference type="PROSITE" id="PS51309">
    <property type="entry name" value="PABC"/>
    <property type="match status" value="1"/>
</dbReference>
<evidence type="ECO:0000256" key="2">
    <source>
        <dbReference type="ARBA" id="ARBA00004496"/>
    </source>
</evidence>
<dbReference type="EMBL" id="ASGP02000004">
    <property type="protein sequence ID" value="KAH9511066.1"/>
    <property type="molecule type" value="Genomic_DNA"/>
</dbReference>
<evidence type="ECO:0000256" key="13">
    <source>
        <dbReference type="ARBA" id="ARBA00023242"/>
    </source>
</evidence>
<evidence type="ECO:0000256" key="6">
    <source>
        <dbReference type="ARBA" id="ARBA00022664"/>
    </source>
</evidence>
<keyword evidence="8" id="KW-0677">Repeat</keyword>
<keyword evidence="6" id="KW-0507">mRNA processing</keyword>
<dbReference type="InterPro" id="IPR045305">
    <property type="entry name" value="RRM2_I_PABPs"/>
</dbReference>
<dbReference type="NCBIfam" id="TIGR01628">
    <property type="entry name" value="PABP-1234"/>
    <property type="match status" value="1"/>
</dbReference>
<dbReference type="FunFam" id="3.30.200.20:FF:000131">
    <property type="entry name" value="Dual specificity protein kinase TTK"/>
    <property type="match status" value="1"/>
</dbReference>
<dbReference type="Proteomes" id="UP000790347">
    <property type="component" value="Unassembled WGS sequence"/>
</dbReference>
<feature type="domain" description="RRM" evidence="18">
    <location>
        <begin position="328"/>
        <end position="405"/>
    </location>
</feature>
<evidence type="ECO:0000256" key="16">
    <source>
        <dbReference type="SAM" id="MobiDB-lite"/>
    </source>
</evidence>
<feature type="domain" description="RRM" evidence="18">
    <location>
        <begin position="131"/>
        <end position="208"/>
    </location>
</feature>
<dbReference type="InterPro" id="IPR003954">
    <property type="entry name" value="RRM_euk-type"/>
</dbReference>
<dbReference type="GO" id="GO:0034501">
    <property type="term" value="P:protein localization to kinetochore"/>
    <property type="evidence" value="ECO:0007669"/>
    <property type="project" value="TreeGrafter"/>
</dbReference>
<dbReference type="InterPro" id="IPR017441">
    <property type="entry name" value="Protein_kinase_ATP_BS"/>
</dbReference>
<accession>A0A922HZD9</accession>
<dbReference type="CDD" id="cd12381">
    <property type="entry name" value="RRM4_I_PABPs"/>
    <property type="match status" value="1"/>
</dbReference>
<comment type="subcellular location">
    <subcellularLocation>
        <location evidence="2">Cytoplasm</location>
    </subcellularLocation>
    <subcellularLocation>
        <location evidence="1">Nucleus</location>
    </subcellularLocation>
</comment>
<dbReference type="GO" id="GO:0004712">
    <property type="term" value="F:protein serine/threonine/tyrosine kinase activity"/>
    <property type="evidence" value="ECO:0007669"/>
    <property type="project" value="TreeGrafter"/>
</dbReference>
<evidence type="ECO:0000313" key="21">
    <source>
        <dbReference type="Proteomes" id="UP000790347"/>
    </source>
</evidence>
<comment type="caution">
    <text evidence="20">The sequence shown here is derived from an EMBL/GenBank/DDBJ whole genome shotgun (WGS) entry which is preliminary data.</text>
</comment>
<dbReference type="InterPro" id="IPR035979">
    <property type="entry name" value="RBD_domain_sf"/>
</dbReference>
<evidence type="ECO:0000256" key="5">
    <source>
        <dbReference type="ARBA" id="ARBA00022527"/>
    </source>
</evidence>
<dbReference type="InterPro" id="IPR006515">
    <property type="entry name" value="PABP_1234"/>
</dbReference>
<dbReference type="CDD" id="cd12378">
    <property type="entry name" value="RRM1_I_PABPs"/>
    <property type="match status" value="1"/>
</dbReference>
<dbReference type="GO" id="GO:0003723">
    <property type="term" value="F:RNA binding"/>
    <property type="evidence" value="ECO:0007669"/>
    <property type="project" value="UniProtKB-UniRule"/>
</dbReference>
<dbReference type="SMART" id="SM00360">
    <property type="entry name" value="RRM"/>
    <property type="match status" value="4"/>
</dbReference>
<dbReference type="GO" id="GO:0000776">
    <property type="term" value="C:kinetochore"/>
    <property type="evidence" value="ECO:0007669"/>
    <property type="project" value="TreeGrafter"/>
</dbReference>
<dbReference type="SUPFAM" id="SSF56112">
    <property type="entry name" value="Protein kinase-like (PK-like)"/>
    <property type="match status" value="1"/>
</dbReference>
<dbReference type="Gene3D" id="3.30.70.330">
    <property type="match status" value="4"/>
</dbReference>
<dbReference type="SMART" id="SM00361">
    <property type="entry name" value="RRM_1"/>
    <property type="match status" value="3"/>
</dbReference>
<evidence type="ECO:0000259" key="17">
    <source>
        <dbReference type="PROSITE" id="PS50011"/>
    </source>
</evidence>
<dbReference type="PROSITE" id="PS00108">
    <property type="entry name" value="PROTEIN_KINASE_ST"/>
    <property type="match status" value="1"/>
</dbReference>
<dbReference type="PROSITE" id="PS50102">
    <property type="entry name" value="RRM"/>
    <property type="match status" value="4"/>
</dbReference>
<evidence type="ECO:0000256" key="7">
    <source>
        <dbReference type="ARBA" id="ARBA00022679"/>
    </source>
</evidence>
<dbReference type="InterPro" id="IPR036053">
    <property type="entry name" value="PABP-dom"/>
</dbReference>
<dbReference type="Gene3D" id="3.30.200.20">
    <property type="entry name" value="Phosphorylase Kinase, domain 1"/>
    <property type="match status" value="1"/>
</dbReference>
<feature type="domain" description="RRM" evidence="18">
    <location>
        <begin position="223"/>
        <end position="302"/>
    </location>
</feature>
<dbReference type="PANTHER" id="PTHR22974:SF21">
    <property type="entry name" value="DUAL SPECIFICITY PROTEIN KINASE TTK"/>
    <property type="match status" value="1"/>
</dbReference>
<name>A0A922HZD9_DERFA</name>
<dbReference type="Gene3D" id="1.10.1900.10">
    <property type="entry name" value="c-terminal domain of poly(a) binding protein"/>
    <property type="match status" value="1"/>
</dbReference>
<dbReference type="FunFam" id="3.30.70.330:FF:000520">
    <property type="entry name" value="Polyadenylate-binding protein"/>
    <property type="match status" value="1"/>
</dbReference>
<evidence type="ECO:0000256" key="11">
    <source>
        <dbReference type="ARBA" id="ARBA00022840"/>
    </source>
</evidence>
<evidence type="ECO:0000256" key="8">
    <source>
        <dbReference type="ARBA" id="ARBA00022737"/>
    </source>
</evidence>
<feature type="domain" description="RRM" evidence="18">
    <location>
        <begin position="43"/>
        <end position="121"/>
    </location>
</feature>
<keyword evidence="9 15" id="KW-0547">Nucleotide-binding</keyword>
<dbReference type="PROSITE" id="PS00107">
    <property type="entry name" value="PROTEIN_KINASE_ATP"/>
    <property type="match status" value="1"/>
</dbReference>
<proteinExistence type="inferred from homology"/>
<evidence type="ECO:0000256" key="3">
    <source>
        <dbReference type="ARBA" id="ARBA00008557"/>
    </source>
</evidence>
<feature type="compositionally biased region" description="Polar residues" evidence="16">
    <location>
        <begin position="902"/>
        <end position="912"/>
    </location>
</feature>
<reference evidence="20" key="1">
    <citation type="submission" date="2013-05" db="EMBL/GenBank/DDBJ databases">
        <authorList>
            <person name="Yim A.K.Y."/>
            <person name="Chan T.F."/>
            <person name="Ji K.M."/>
            <person name="Liu X.Y."/>
            <person name="Zhou J.W."/>
            <person name="Li R.Q."/>
            <person name="Yang K.Y."/>
            <person name="Li J."/>
            <person name="Li M."/>
            <person name="Law P.T.W."/>
            <person name="Wu Y.L."/>
            <person name="Cai Z.L."/>
            <person name="Qin H."/>
            <person name="Bao Y."/>
            <person name="Leung R.K.K."/>
            <person name="Ng P.K.S."/>
            <person name="Zou J."/>
            <person name="Zhong X.J."/>
            <person name="Ran P.X."/>
            <person name="Zhong N.S."/>
            <person name="Liu Z.G."/>
            <person name="Tsui S.K.W."/>
        </authorList>
    </citation>
    <scope>NUCLEOTIDE SEQUENCE</scope>
    <source>
        <strain evidence="20">Derf</strain>
        <tissue evidence="20">Whole organism</tissue>
    </source>
</reference>
<reference evidence="20" key="2">
    <citation type="journal article" date="2022" name="Res Sq">
        <title>Comparative Genomics Reveals Insights into the Divergent Evolution of Astigmatic Mites and Household Pest Adaptations.</title>
        <authorList>
            <person name="Xiong Q."/>
            <person name="Wan A.T.-Y."/>
            <person name="Liu X.-Y."/>
            <person name="Fung C.S.-H."/>
            <person name="Xiao X."/>
            <person name="Malainual N."/>
            <person name="Hou J."/>
            <person name="Wang L."/>
            <person name="Wang M."/>
            <person name="Yang K."/>
            <person name="Cui Y."/>
            <person name="Leung E."/>
            <person name="Nong W."/>
            <person name="Shin S.-K."/>
            <person name="Au S."/>
            <person name="Jeong K.Y."/>
            <person name="Chew F.T."/>
            <person name="Hui J."/>
            <person name="Leung T.F."/>
            <person name="Tungtrongchitr A."/>
            <person name="Zhong N."/>
            <person name="Liu Z."/>
            <person name="Tsui S."/>
        </authorList>
    </citation>
    <scope>NUCLEOTIDE SEQUENCE</scope>
    <source>
        <strain evidence="20">Derf</strain>
        <tissue evidence="20">Whole organism</tissue>
    </source>
</reference>
<evidence type="ECO:0000256" key="15">
    <source>
        <dbReference type="PROSITE-ProRule" id="PRU10141"/>
    </source>
</evidence>
<keyword evidence="11 15" id="KW-0067">ATP-binding</keyword>
<keyword evidence="10" id="KW-0418">Kinase</keyword>
<dbReference type="SUPFAM" id="SSF54928">
    <property type="entry name" value="RNA-binding domain, RBD"/>
    <property type="match status" value="2"/>
</dbReference>
<gene>
    <name evidence="20" type="primary">PABPC4_1</name>
    <name evidence="20" type="ORF">DERF_009548</name>
</gene>
<dbReference type="PANTHER" id="PTHR22974">
    <property type="entry name" value="MIXED LINEAGE PROTEIN KINASE"/>
    <property type="match status" value="1"/>
</dbReference>
<evidence type="ECO:0000256" key="4">
    <source>
        <dbReference type="ARBA" id="ARBA00022490"/>
    </source>
</evidence>
<feature type="compositionally biased region" description="Polar residues" evidence="16">
    <location>
        <begin position="1021"/>
        <end position="1039"/>
    </location>
</feature>
<keyword evidence="7" id="KW-0808">Transferase</keyword>
<dbReference type="CDD" id="cd12380">
    <property type="entry name" value="RRM3_I_PABPs"/>
    <property type="match status" value="1"/>
</dbReference>
<feature type="binding site" evidence="15">
    <location>
        <position position="1156"/>
    </location>
    <ligand>
        <name>ATP</name>
        <dbReference type="ChEBI" id="CHEBI:30616"/>
    </ligand>
</feature>
<dbReference type="GO" id="GO:0005737">
    <property type="term" value="C:cytoplasm"/>
    <property type="evidence" value="ECO:0007669"/>
    <property type="project" value="UniProtKB-SubCell"/>
</dbReference>
<keyword evidence="4" id="KW-0963">Cytoplasm</keyword>
<dbReference type="Pfam" id="PF00658">
    <property type="entry name" value="MLLE"/>
    <property type="match status" value="1"/>
</dbReference>
<comment type="similarity">
    <text evidence="3">Belongs to the polyadenylate-binding protein type-1 family.</text>
</comment>
<keyword evidence="13" id="KW-0539">Nucleus</keyword>
<dbReference type="InterPro" id="IPR011009">
    <property type="entry name" value="Kinase-like_dom_sf"/>
</dbReference>
<dbReference type="GO" id="GO:0006397">
    <property type="term" value="P:mRNA processing"/>
    <property type="evidence" value="ECO:0007669"/>
    <property type="project" value="UniProtKB-KW"/>
</dbReference>
<dbReference type="SMART" id="SM00517">
    <property type="entry name" value="PolyA"/>
    <property type="match status" value="1"/>
</dbReference>
<dbReference type="GO" id="GO:0007059">
    <property type="term" value="P:chromosome segregation"/>
    <property type="evidence" value="ECO:0007669"/>
    <property type="project" value="TreeGrafter"/>
</dbReference>
<feature type="compositionally biased region" description="Basic residues" evidence="16">
    <location>
        <begin position="980"/>
        <end position="997"/>
    </location>
</feature>
<feature type="compositionally biased region" description="Low complexity" evidence="16">
    <location>
        <begin position="1049"/>
        <end position="1065"/>
    </location>
</feature>
<dbReference type="InterPro" id="IPR012677">
    <property type="entry name" value="Nucleotide-bd_a/b_plait_sf"/>
</dbReference>
<feature type="domain" description="PABC" evidence="19">
    <location>
        <begin position="607"/>
        <end position="684"/>
    </location>
</feature>
<dbReference type="PROSITE" id="PS50011">
    <property type="entry name" value="PROTEIN_KINASE_DOM"/>
    <property type="match status" value="1"/>
</dbReference>
<evidence type="ECO:0000259" key="19">
    <source>
        <dbReference type="PROSITE" id="PS51309"/>
    </source>
</evidence>
<dbReference type="InterPro" id="IPR002004">
    <property type="entry name" value="PABP_HYD_C"/>
</dbReference>
<feature type="region of interest" description="Disordered" evidence="16">
    <location>
        <begin position="892"/>
        <end position="912"/>
    </location>
</feature>
<evidence type="ECO:0000313" key="20">
    <source>
        <dbReference type="EMBL" id="KAH9511066.1"/>
    </source>
</evidence>
<organism evidence="20 21">
    <name type="scientific">Dermatophagoides farinae</name>
    <name type="common">American house dust mite</name>
    <dbReference type="NCBI Taxonomy" id="6954"/>
    <lineage>
        <taxon>Eukaryota</taxon>
        <taxon>Metazoa</taxon>
        <taxon>Ecdysozoa</taxon>
        <taxon>Arthropoda</taxon>
        <taxon>Chelicerata</taxon>
        <taxon>Arachnida</taxon>
        <taxon>Acari</taxon>
        <taxon>Acariformes</taxon>
        <taxon>Sarcoptiformes</taxon>
        <taxon>Astigmata</taxon>
        <taxon>Psoroptidia</taxon>
        <taxon>Analgoidea</taxon>
        <taxon>Pyroglyphidae</taxon>
        <taxon>Dermatophagoidinae</taxon>
        <taxon>Dermatophagoides</taxon>
    </lineage>
</organism>
<dbReference type="InterPro" id="IPR034364">
    <property type="entry name" value="PABP_RRM1"/>
</dbReference>
<dbReference type="CDD" id="cd12379">
    <property type="entry name" value="RRM2_I_PABPs"/>
    <property type="match status" value="1"/>
</dbReference>
<feature type="compositionally biased region" description="Polar residues" evidence="16">
    <location>
        <begin position="1092"/>
        <end position="1112"/>
    </location>
</feature>
<evidence type="ECO:0000256" key="12">
    <source>
        <dbReference type="ARBA" id="ARBA00022884"/>
    </source>
</evidence>
<evidence type="ECO:0000256" key="9">
    <source>
        <dbReference type="ARBA" id="ARBA00022741"/>
    </source>
</evidence>
<keyword evidence="21" id="KW-1185">Reference proteome</keyword>
<evidence type="ECO:0000256" key="1">
    <source>
        <dbReference type="ARBA" id="ARBA00004123"/>
    </source>
</evidence>
<dbReference type="FunFam" id="3.30.70.330:FF:000021">
    <property type="entry name" value="Polyadenylate-binding protein"/>
    <property type="match status" value="1"/>
</dbReference>
<keyword evidence="5" id="KW-0723">Serine/threonine-protein kinase</keyword>
<evidence type="ECO:0000256" key="10">
    <source>
        <dbReference type="ARBA" id="ARBA00022777"/>
    </source>
</evidence>
<dbReference type="GO" id="GO:0007094">
    <property type="term" value="P:mitotic spindle assembly checkpoint signaling"/>
    <property type="evidence" value="ECO:0007669"/>
    <property type="project" value="TreeGrafter"/>
</dbReference>
<dbReference type="InterPro" id="IPR008271">
    <property type="entry name" value="Ser/Thr_kinase_AS"/>
</dbReference>